<dbReference type="InterPro" id="IPR002698">
    <property type="entry name" value="FTHF_cligase"/>
</dbReference>
<dbReference type="Gene3D" id="3.40.50.10420">
    <property type="entry name" value="NagB/RpiA/CoA transferase-like"/>
    <property type="match status" value="1"/>
</dbReference>
<dbReference type="InterPro" id="IPR024185">
    <property type="entry name" value="FTHF_cligase-like_sf"/>
</dbReference>
<evidence type="ECO:0000256" key="3">
    <source>
        <dbReference type="ARBA" id="ARBA00022840"/>
    </source>
</evidence>
<dbReference type="RefSeq" id="WP_229211725.1">
    <property type="nucleotide sequence ID" value="NZ_JAASQJ010000001.1"/>
</dbReference>
<evidence type="ECO:0000256" key="2">
    <source>
        <dbReference type="ARBA" id="ARBA00022741"/>
    </source>
</evidence>
<keyword evidence="6" id="KW-1185">Reference proteome</keyword>
<evidence type="ECO:0000256" key="1">
    <source>
        <dbReference type="ARBA" id="ARBA00010638"/>
    </source>
</evidence>
<keyword evidence="4" id="KW-0460">Magnesium</keyword>
<sequence>MKRNQEMTTTKANLRQQFVEKRLALNTEDIRLKNDIIFSVMQSIFTKIRPNVIHTFLSNTTRNEVDTWKTIHWIWTHLLHTKTVAPYVVPGTQEMQHYLLDSHTQLHLNRWQIPEPDPLISAKVDLASVEVVLVPLLAFDKKGFRVGYGGGYYDRFLEQCDPDILKIGLSFFDPVDEIENLDQHDIPLNMCVTPEYIYQF</sequence>
<gene>
    <name evidence="5" type="ORF">FHS68_000058</name>
</gene>
<dbReference type="Proteomes" id="UP001179181">
    <property type="component" value="Unassembled WGS sequence"/>
</dbReference>
<comment type="caution">
    <text evidence="5">The sequence shown here is derived from an EMBL/GenBank/DDBJ whole genome shotgun (WGS) entry which is preliminary data.</text>
</comment>
<proteinExistence type="inferred from homology"/>
<reference evidence="5 6" key="1">
    <citation type="submission" date="2020-03" db="EMBL/GenBank/DDBJ databases">
        <title>Genomic Encyclopedia of Type Strains, Phase IV (KMG-IV): sequencing the most valuable type-strain genomes for metagenomic binning, comparative biology and taxonomic classification.</title>
        <authorList>
            <person name="Goeker M."/>
        </authorList>
    </citation>
    <scope>NUCLEOTIDE SEQUENCE [LARGE SCALE GENOMIC DNA]</scope>
    <source>
        <strain evidence="5 6">DSM 102865</strain>
    </source>
</reference>
<keyword evidence="5" id="KW-0436">Ligase</keyword>
<dbReference type="PANTHER" id="PTHR23407:SF1">
    <property type="entry name" value="5-FORMYLTETRAHYDROFOLATE CYCLO-LIGASE"/>
    <property type="match status" value="1"/>
</dbReference>
<dbReference type="NCBIfam" id="TIGR02727">
    <property type="entry name" value="MTHFS_bact"/>
    <property type="match status" value="1"/>
</dbReference>
<evidence type="ECO:0000313" key="5">
    <source>
        <dbReference type="EMBL" id="NIJ50902.1"/>
    </source>
</evidence>
<dbReference type="PIRSF" id="PIRSF006806">
    <property type="entry name" value="FTHF_cligase"/>
    <property type="match status" value="1"/>
</dbReference>
<dbReference type="Pfam" id="PF01812">
    <property type="entry name" value="5-FTHF_cyc-lig"/>
    <property type="match status" value="1"/>
</dbReference>
<dbReference type="GO" id="GO:0030272">
    <property type="term" value="F:5-formyltetrahydrofolate cyclo-ligase activity"/>
    <property type="evidence" value="ECO:0007669"/>
    <property type="project" value="UniProtKB-EC"/>
</dbReference>
<comment type="catalytic activity">
    <reaction evidence="4">
        <text>(6S)-5-formyl-5,6,7,8-tetrahydrofolate + ATP = (6R)-5,10-methenyltetrahydrofolate + ADP + phosphate</text>
        <dbReference type="Rhea" id="RHEA:10488"/>
        <dbReference type="ChEBI" id="CHEBI:30616"/>
        <dbReference type="ChEBI" id="CHEBI:43474"/>
        <dbReference type="ChEBI" id="CHEBI:57455"/>
        <dbReference type="ChEBI" id="CHEBI:57457"/>
        <dbReference type="ChEBI" id="CHEBI:456216"/>
        <dbReference type="EC" id="6.3.3.2"/>
    </reaction>
</comment>
<organism evidence="5 6">
    <name type="scientific">Dyadobacter arcticus</name>
    <dbReference type="NCBI Taxonomy" id="1078754"/>
    <lineage>
        <taxon>Bacteria</taxon>
        <taxon>Pseudomonadati</taxon>
        <taxon>Bacteroidota</taxon>
        <taxon>Cytophagia</taxon>
        <taxon>Cytophagales</taxon>
        <taxon>Spirosomataceae</taxon>
        <taxon>Dyadobacter</taxon>
    </lineage>
</organism>
<accession>A0ABX0UE50</accession>
<evidence type="ECO:0000256" key="4">
    <source>
        <dbReference type="RuleBase" id="RU361279"/>
    </source>
</evidence>
<comment type="similarity">
    <text evidence="1 4">Belongs to the 5-formyltetrahydrofolate cyclo-ligase family.</text>
</comment>
<name>A0ABX0UE50_9BACT</name>
<dbReference type="PANTHER" id="PTHR23407">
    <property type="entry name" value="ATPASE INHIBITOR/5-FORMYLTETRAHYDROFOLATE CYCLO-LIGASE"/>
    <property type="match status" value="1"/>
</dbReference>
<dbReference type="EMBL" id="JAASQJ010000001">
    <property type="protein sequence ID" value="NIJ50902.1"/>
    <property type="molecule type" value="Genomic_DNA"/>
</dbReference>
<evidence type="ECO:0000313" key="6">
    <source>
        <dbReference type="Proteomes" id="UP001179181"/>
    </source>
</evidence>
<keyword evidence="2 4" id="KW-0547">Nucleotide-binding</keyword>
<keyword evidence="4" id="KW-0479">Metal-binding</keyword>
<keyword evidence="3 4" id="KW-0067">ATP-binding</keyword>
<comment type="cofactor">
    <cofactor evidence="4">
        <name>Mg(2+)</name>
        <dbReference type="ChEBI" id="CHEBI:18420"/>
    </cofactor>
</comment>
<dbReference type="EC" id="6.3.3.2" evidence="4"/>
<dbReference type="InterPro" id="IPR037171">
    <property type="entry name" value="NagB/RpiA_transferase-like"/>
</dbReference>
<protein>
    <recommendedName>
        <fullName evidence="4">5-formyltetrahydrofolate cyclo-ligase</fullName>
        <ecNumber evidence="4">6.3.3.2</ecNumber>
    </recommendedName>
</protein>
<dbReference type="SUPFAM" id="SSF100950">
    <property type="entry name" value="NagB/RpiA/CoA transferase-like"/>
    <property type="match status" value="1"/>
</dbReference>